<dbReference type="EMBL" id="JAEPCM010000522">
    <property type="protein sequence ID" value="MCG7947610.1"/>
    <property type="molecule type" value="Genomic_DNA"/>
</dbReference>
<dbReference type="Proteomes" id="UP000886667">
    <property type="component" value="Unassembled WGS sequence"/>
</dbReference>
<dbReference type="AlphaFoldDB" id="A0A9E4KHL5"/>
<proteinExistence type="predicted"/>
<comment type="caution">
    <text evidence="1">The sequence shown here is derived from an EMBL/GenBank/DDBJ whole genome shotgun (WGS) entry which is preliminary data.</text>
</comment>
<feature type="non-terminal residue" evidence="1">
    <location>
        <position position="43"/>
    </location>
</feature>
<organism evidence="1 2">
    <name type="scientific">Candidatus Thiodiazotropha taylori</name>
    <dbReference type="NCBI Taxonomy" id="2792791"/>
    <lineage>
        <taxon>Bacteria</taxon>
        <taxon>Pseudomonadati</taxon>
        <taxon>Pseudomonadota</taxon>
        <taxon>Gammaproteobacteria</taxon>
        <taxon>Chromatiales</taxon>
        <taxon>Sedimenticolaceae</taxon>
        <taxon>Candidatus Thiodiazotropha</taxon>
    </lineage>
</organism>
<evidence type="ECO:0000313" key="2">
    <source>
        <dbReference type="Proteomes" id="UP000886667"/>
    </source>
</evidence>
<gene>
    <name evidence="1" type="ORF">JAZ07_14805</name>
</gene>
<evidence type="ECO:0000313" key="1">
    <source>
        <dbReference type="EMBL" id="MCG7947610.1"/>
    </source>
</evidence>
<name>A0A9E4KHL5_9GAMM</name>
<accession>A0A9E4KHL5</accession>
<protein>
    <submittedName>
        <fullName evidence="1">Glycosyltransferase family 1 protein</fullName>
    </submittedName>
</protein>
<reference evidence="1" key="1">
    <citation type="journal article" date="2021" name="Proc. Natl. Acad. Sci. U.S.A.">
        <title>Global biogeography of chemosynthetic symbionts reveals both localized and globally distributed symbiont groups. .</title>
        <authorList>
            <person name="Osvatic J.T."/>
            <person name="Wilkins L.G.E."/>
            <person name="Leibrecht L."/>
            <person name="Leray M."/>
            <person name="Zauner S."/>
            <person name="Polzin J."/>
            <person name="Camacho Y."/>
            <person name="Gros O."/>
            <person name="van Gils J.A."/>
            <person name="Eisen J.A."/>
            <person name="Petersen J.M."/>
            <person name="Yuen B."/>
        </authorList>
    </citation>
    <scope>NUCLEOTIDE SEQUENCE</scope>
    <source>
        <strain evidence="1">MAGclacostrist064TRANS</strain>
    </source>
</reference>
<sequence>MKVLLLSRYPRLGASSRLRSYQYLPGLAENGIEVTVPPLFSEA</sequence>